<accession>A0A2K9PTR3</accession>
<dbReference type="PROSITE" id="PS51257">
    <property type="entry name" value="PROKAR_LIPOPROTEIN"/>
    <property type="match status" value="1"/>
</dbReference>
<reference evidence="2 3" key="1">
    <citation type="submission" date="2018-01" db="EMBL/GenBank/DDBJ databases">
        <title>Complete genome sequence of Flavivirga eckloniae ECD14 isolated from seaweed Ecklonia cava.</title>
        <authorList>
            <person name="Lee J.H."/>
            <person name="Baik K.S."/>
            <person name="Seong C.N."/>
        </authorList>
    </citation>
    <scope>NUCLEOTIDE SEQUENCE [LARGE SCALE GENOMIC DNA]</scope>
    <source>
        <strain evidence="2 3">ECD14</strain>
    </source>
</reference>
<gene>
    <name evidence="2" type="ORF">C1H87_17765</name>
</gene>
<name>A0A2K9PTR3_9FLAO</name>
<dbReference type="RefSeq" id="WP_102757106.1">
    <property type="nucleotide sequence ID" value="NZ_CP025791.1"/>
</dbReference>
<protein>
    <submittedName>
        <fullName evidence="2">Uncharacterized protein</fullName>
    </submittedName>
</protein>
<evidence type="ECO:0000313" key="2">
    <source>
        <dbReference type="EMBL" id="AUP80460.1"/>
    </source>
</evidence>
<dbReference type="KEGG" id="fek:C1H87_17765"/>
<organism evidence="2 3">
    <name type="scientific">Flavivirga eckloniae</name>
    <dbReference type="NCBI Taxonomy" id="1803846"/>
    <lineage>
        <taxon>Bacteria</taxon>
        <taxon>Pseudomonadati</taxon>
        <taxon>Bacteroidota</taxon>
        <taxon>Flavobacteriia</taxon>
        <taxon>Flavobacteriales</taxon>
        <taxon>Flavobacteriaceae</taxon>
        <taxon>Flavivirga</taxon>
    </lineage>
</organism>
<keyword evidence="3" id="KW-1185">Reference proteome</keyword>
<proteinExistence type="predicted"/>
<dbReference type="OrthoDB" id="9947260at2"/>
<keyword evidence="1" id="KW-0732">Signal</keyword>
<evidence type="ECO:0000313" key="3">
    <source>
        <dbReference type="Proteomes" id="UP000235826"/>
    </source>
</evidence>
<evidence type="ECO:0000256" key="1">
    <source>
        <dbReference type="SAM" id="SignalP"/>
    </source>
</evidence>
<dbReference type="Proteomes" id="UP000235826">
    <property type="component" value="Chromosome"/>
</dbReference>
<dbReference type="AlphaFoldDB" id="A0A2K9PTR3"/>
<sequence>MTSHLFKPLKLLFLAFILSTSFSCLSTKLNPSTNTENEEQKSTENMIISIIMNVHKSSIKDKDSLTLYEISVADGFLKKDIEPVPKHIPGKWMLSFLNADHELIKNTLIDDPLIAEHEYLSGEGDDAKLEHVEMQLEKATLTVRARYSSDMKFILMEKTNPAGNPAVTKLFKINQ</sequence>
<dbReference type="EMBL" id="CP025791">
    <property type="protein sequence ID" value="AUP80460.1"/>
    <property type="molecule type" value="Genomic_DNA"/>
</dbReference>
<feature type="chain" id="PRO_5014629712" evidence="1">
    <location>
        <begin position="27"/>
        <end position="175"/>
    </location>
</feature>
<feature type="signal peptide" evidence="1">
    <location>
        <begin position="1"/>
        <end position="26"/>
    </location>
</feature>